<dbReference type="InterPro" id="IPR001789">
    <property type="entry name" value="Sig_transdc_resp-reg_receiver"/>
</dbReference>
<protein>
    <submittedName>
        <fullName evidence="4">DNA-binding response OmpR family regulator</fullName>
    </submittedName>
</protein>
<dbReference type="GO" id="GO:0032993">
    <property type="term" value="C:protein-DNA complex"/>
    <property type="evidence" value="ECO:0007669"/>
    <property type="project" value="TreeGrafter"/>
</dbReference>
<dbReference type="Gene3D" id="3.40.50.2300">
    <property type="match status" value="1"/>
</dbReference>
<comment type="caution">
    <text evidence="4">The sequence shown here is derived from an EMBL/GenBank/DDBJ whole genome shotgun (WGS) entry which is preliminary data.</text>
</comment>
<dbReference type="InterPro" id="IPR039420">
    <property type="entry name" value="WalR-like"/>
</dbReference>
<keyword evidence="2" id="KW-0597">Phosphoprotein</keyword>
<evidence type="ECO:0000256" key="2">
    <source>
        <dbReference type="PROSITE-ProRule" id="PRU00169"/>
    </source>
</evidence>
<keyword evidence="5" id="KW-1185">Reference proteome</keyword>
<sequence>MNVLVAVGDRGLAEQIVTGLIRQAITVDSVFDGLSALECIAAQDYEVVVLDRYLPVTGGDVVCTHLVDSGSATRVLLLTPSAAHATEWWLGADDHLCSPFAAAKVIARVRVLGAVQHHDGADEQQDPWPTQKTAHG</sequence>
<organism evidence="4 5">
    <name type="scientific">Mycolicibacterium fluoranthenivorans</name>
    <dbReference type="NCBI Taxonomy" id="258505"/>
    <lineage>
        <taxon>Bacteria</taxon>
        <taxon>Bacillati</taxon>
        <taxon>Actinomycetota</taxon>
        <taxon>Actinomycetes</taxon>
        <taxon>Mycobacteriales</taxon>
        <taxon>Mycobacteriaceae</taxon>
        <taxon>Mycolicibacterium</taxon>
    </lineage>
</organism>
<accession>A0A7X5TVW4</accession>
<dbReference type="PANTHER" id="PTHR48111">
    <property type="entry name" value="REGULATOR OF RPOS"/>
    <property type="match status" value="1"/>
</dbReference>
<dbReference type="PROSITE" id="PS50110">
    <property type="entry name" value="RESPONSE_REGULATORY"/>
    <property type="match status" value="1"/>
</dbReference>
<dbReference type="GO" id="GO:0006355">
    <property type="term" value="P:regulation of DNA-templated transcription"/>
    <property type="evidence" value="ECO:0007669"/>
    <property type="project" value="TreeGrafter"/>
</dbReference>
<reference evidence="4 5" key="1">
    <citation type="submission" date="2020-03" db="EMBL/GenBank/DDBJ databases">
        <title>Sequencing the genomes of 1000 actinobacteria strains.</title>
        <authorList>
            <person name="Klenk H.-P."/>
        </authorList>
    </citation>
    <scope>NUCLEOTIDE SEQUENCE [LARGE SCALE GENOMIC DNA]</scope>
    <source>
        <strain evidence="4 5">DSM 44556</strain>
    </source>
</reference>
<dbReference type="GO" id="GO:0005829">
    <property type="term" value="C:cytosol"/>
    <property type="evidence" value="ECO:0007669"/>
    <property type="project" value="TreeGrafter"/>
</dbReference>
<evidence type="ECO:0000259" key="3">
    <source>
        <dbReference type="PROSITE" id="PS50110"/>
    </source>
</evidence>
<name>A0A7X5TVW4_9MYCO</name>
<feature type="modified residue" description="4-aspartylphosphate" evidence="2">
    <location>
        <position position="51"/>
    </location>
</feature>
<dbReference type="AlphaFoldDB" id="A0A7X5TVW4"/>
<dbReference type="Pfam" id="PF00072">
    <property type="entry name" value="Response_reg"/>
    <property type="match status" value="1"/>
</dbReference>
<dbReference type="SMART" id="SM00448">
    <property type="entry name" value="REC"/>
    <property type="match status" value="1"/>
</dbReference>
<dbReference type="GO" id="GO:0000156">
    <property type="term" value="F:phosphorelay response regulator activity"/>
    <property type="evidence" value="ECO:0007669"/>
    <property type="project" value="TreeGrafter"/>
</dbReference>
<gene>
    <name evidence="4" type="ORF">FHU31_000662</name>
</gene>
<dbReference type="InterPro" id="IPR011006">
    <property type="entry name" value="CheY-like_superfamily"/>
</dbReference>
<dbReference type="SUPFAM" id="SSF52172">
    <property type="entry name" value="CheY-like"/>
    <property type="match status" value="1"/>
</dbReference>
<evidence type="ECO:0000313" key="5">
    <source>
        <dbReference type="Proteomes" id="UP000547444"/>
    </source>
</evidence>
<dbReference type="GO" id="GO:0000976">
    <property type="term" value="F:transcription cis-regulatory region binding"/>
    <property type="evidence" value="ECO:0007669"/>
    <property type="project" value="TreeGrafter"/>
</dbReference>
<feature type="domain" description="Response regulatory" evidence="3">
    <location>
        <begin position="2"/>
        <end position="113"/>
    </location>
</feature>
<dbReference type="RefSeq" id="WP_167155889.1">
    <property type="nucleotide sequence ID" value="NZ_JAANOW010000001.1"/>
</dbReference>
<proteinExistence type="predicted"/>
<dbReference type="Proteomes" id="UP000547444">
    <property type="component" value="Unassembled WGS sequence"/>
</dbReference>
<dbReference type="EMBL" id="JAANOW010000001">
    <property type="protein sequence ID" value="NIH93706.1"/>
    <property type="molecule type" value="Genomic_DNA"/>
</dbReference>
<keyword evidence="1 4" id="KW-0238">DNA-binding</keyword>
<dbReference type="PANTHER" id="PTHR48111:SF36">
    <property type="entry name" value="TRANSCRIPTIONAL REGULATORY PROTEIN CUTR"/>
    <property type="match status" value="1"/>
</dbReference>
<evidence type="ECO:0000313" key="4">
    <source>
        <dbReference type="EMBL" id="NIH93706.1"/>
    </source>
</evidence>
<evidence type="ECO:0000256" key="1">
    <source>
        <dbReference type="ARBA" id="ARBA00023125"/>
    </source>
</evidence>